<evidence type="ECO:0000256" key="1">
    <source>
        <dbReference type="SAM" id="MobiDB-lite"/>
    </source>
</evidence>
<dbReference type="Proteomes" id="UP000001058">
    <property type="component" value="Unassembled WGS sequence"/>
</dbReference>
<dbReference type="InterPro" id="IPR016024">
    <property type="entry name" value="ARM-type_fold"/>
</dbReference>
<dbReference type="InParanoid" id="D8THC6"/>
<dbReference type="GeneID" id="9621968"/>
<feature type="region of interest" description="Disordered" evidence="1">
    <location>
        <begin position="2039"/>
        <end position="2071"/>
    </location>
</feature>
<protein>
    <submittedName>
        <fullName evidence="2">Uncharacterized protein</fullName>
    </submittedName>
</protein>
<feature type="region of interest" description="Disordered" evidence="1">
    <location>
        <begin position="1807"/>
        <end position="1826"/>
    </location>
</feature>
<accession>D8THC6</accession>
<keyword evidence="3" id="KW-1185">Reference proteome</keyword>
<gene>
    <name evidence="2" type="ORF">VOLCADRAFT_85920</name>
</gene>
<feature type="compositionally biased region" description="Pro residues" evidence="1">
    <location>
        <begin position="1891"/>
        <end position="1905"/>
    </location>
</feature>
<feature type="region of interest" description="Disordered" evidence="1">
    <location>
        <begin position="1402"/>
        <end position="1435"/>
    </location>
</feature>
<dbReference type="RefSeq" id="XP_002946053.1">
    <property type="nucleotide sequence ID" value="XM_002946007.1"/>
</dbReference>
<evidence type="ECO:0000313" key="2">
    <source>
        <dbReference type="EMBL" id="EFJ53048.1"/>
    </source>
</evidence>
<dbReference type="STRING" id="3068.D8THC6"/>
<feature type="region of interest" description="Disordered" evidence="1">
    <location>
        <begin position="416"/>
        <end position="474"/>
    </location>
</feature>
<feature type="compositionally biased region" description="Basic residues" evidence="1">
    <location>
        <begin position="689"/>
        <end position="699"/>
    </location>
</feature>
<organism evidence="3">
    <name type="scientific">Volvox carteri f. nagariensis</name>
    <dbReference type="NCBI Taxonomy" id="3068"/>
    <lineage>
        <taxon>Eukaryota</taxon>
        <taxon>Viridiplantae</taxon>
        <taxon>Chlorophyta</taxon>
        <taxon>core chlorophytes</taxon>
        <taxon>Chlorophyceae</taxon>
        <taxon>CS clade</taxon>
        <taxon>Chlamydomonadales</taxon>
        <taxon>Volvocaceae</taxon>
        <taxon>Volvox</taxon>
    </lineage>
</organism>
<dbReference type="InterPro" id="IPR011989">
    <property type="entry name" value="ARM-like"/>
</dbReference>
<feature type="region of interest" description="Disordered" evidence="1">
    <location>
        <begin position="1867"/>
        <end position="1939"/>
    </location>
</feature>
<reference evidence="2 3" key="1">
    <citation type="journal article" date="2010" name="Science">
        <title>Genomic analysis of organismal complexity in the multicellular green alga Volvox carteri.</title>
        <authorList>
            <person name="Prochnik S.E."/>
            <person name="Umen J."/>
            <person name="Nedelcu A.M."/>
            <person name="Hallmann A."/>
            <person name="Miller S.M."/>
            <person name="Nishii I."/>
            <person name="Ferris P."/>
            <person name="Kuo A."/>
            <person name="Mitros T."/>
            <person name="Fritz-Laylin L.K."/>
            <person name="Hellsten U."/>
            <person name="Chapman J."/>
            <person name="Simakov O."/>
            <person name="Rensing S.A."/>
            <person name="Terry A."/>
            <person name="Pangilinan J."/>
            <person name="Kapitonov V."/>
            <person name="Jurka J."/>
            <person name="Salamov A."/>
            <person name="Shapiro H."/>
            <person name="Schmutz J."/>
            <person name="Grimwood J."/>
            <person name="Lindquist E."/>
            <person name="Lucas S."/>
            <person name="Grigoriev I.V."/>
            <person name="Schmitt R."/>
            <person name="Kirk D."/>
            <person name="Rokhsar D.S."/>
        </authorList>
    </citation>
    <scope>NUCLEOTIDE SEQUENCE [LARGE SCALE GENOMIC DNA]</scope>
    <source>
        <strain evidence="3">f. Nagariensis / Eve</strain>
    </source>
</reference>
<proteinExistence type="predicted"/>
<dbReference type="EMBL" id="GL378323">
    <property type="protein sequence ID" value="EFJ53048.1"/>
    <property type="molecule type" value="Genomic_DNA"/>
</dbReference>
<feature type="region of interest" description="Disordered" evidence="1">
    <location>
        <begin position="1985"/>
        <end position="2010"/>
    </location>
</feature>
<dbReference type="KEGG" id="vcn:VOLCADRAFT_85920"/>
<feature type="region of interest" description="Disordered" evidence="1">
    <location>
        <begin position="689"/>
        <end position="726"/>
    </location>
</feature>
<sequence length="2071" mass="210729">MDIQETPDVVHVLILQLARGAWSTLARLLQLACLTLDFKPLLAHEMARAGATGVVLDILCQAPRHHPVWRSLSTAGAGLLAALVRCEDGTEAAQPQALRMLLAMLESDLTCGPARQAVATVLHCVVAQRTVHRDKLLAVGALPVLVRVLGRLDVLCDLVAVQEVLWTLVYLTDESALALAGGGRGGDGMPGSAESLQPVLAEQLVPLLFLYAMPWNKQHEHLAALVTRALHVHVAGYDMGKDTLRNSGVLSVLVDTVGRHSAPYITAAEAAAAHLRGRHDYDRGVTAIAIAGASCVTAERGMQQTGAAQGPAALASRGHLVPAASRGSFAVGSSRPPPHTACHIHADGEMLRNGTTENGPYACGAAAALGTWTPWERLLAVLLIVGIAPAMMRPQRRGRGGGGGAAAASGLTANAASAAAGTAPDEESGEPSTPSSLRSEGPGEDYGETDSAADRGPGASGKRGKEQGPTASDGVAAAVEQVTTADALQQLGLDEEEDDDDDVFGGIVLDLVADLPAALEFQSSAAAQPGATRTEAAVANGARLVCYGLLLPLLIDAGEEAAAGGAGSAAVAVGGALLRRRLCPLRESLATLKTMLCDCEANQLAAAEQGLAVLLVQLVAHGDMGLAWQAAETAVYLSGGATGAVLVAAGAAEEMAYLLEESADMLHSLTLRKQIQVQCSSLAHGDHHHNYHNHRHHAQPVKGAQLPHPRNNQPTRTSSTGAGGPGVAAAAAVAVPPLLTDVHVRPTRSTGVQYSGGARPQRMYLLGRVPLDFTTSGSCFYGTHDAMSYCDYCTPSAAIQVLLRLIAARPTAAPQAVVAQENAVCRRFAAAGGMYGVLLLLHHEAAGVHHSKLAASLLTLLDLVLIHVPEAKDELRLAGGLGVLSTLLGSLMRPGVMDVYQLRVATCRTLQLALRGNAANKLAAREHGLLPLLVSLLSVLWQQRKARSREVVVDDSGPLTMAVLEALAAASHESPGTQAGIGGNMDAEQEALVALGVLHPLCDLLLDEGLDVEVRTVAVRTMTTIVDKCQAGQGGVLATGVVKHAVAWLEHCCTAAAGGVTATGLRDGCGRSHTAPPNLAELAEQAAALASLLGAMLRGSSSNAKPAIVSAGALGVLLQLLRSSALAAGGLSSSSGSDDVMGLAAAVLATLVDGDTDLQNELVAQGGLTAAADIVRDGGAAAPQALTLLSAMLRSNTFVKNNARQAGVPATLVEAVRHCGLVQRANAAAAASALTELAAGNHANQEAVAVQGGLEVTVDLLRDAFAALPMTVFAGGAAAAAGAATAAAEMAGAEVDVDTGDGLAYASGSSTSATGPEMDSSSKAAAAAVAMTAMPYTAVQAAQDTASVTSLSRLMRALLGLVCACVELNGGNKSYIRELGGVSFLGEFLVATAEVLTAPPPPSWAPYSPHQHDQCQSGRWDQRSCRSSADGHGERAGGETAVVAVAARLRDAAASSRAALSPAVAAACSALVAVTRESSANLARLEEHSGLAVALFKLLVATDAATSLAAALAIEWLVVRSNTFLDAPGREAFELNLVDVLSLALYVPYAPLPLVLPSAPPTDNATAYAAWQKQQQRLRQEPWFIVVRALMPADGLTAAAVRDAAAVLTAVADAADALVGSLPKRQPQPQQQQATSAAAVGKQGLMATSRGSLPPLETVPIDPVASDHNSGLMVSNLLAGPSAFAAAAGVVAADAAAAISDTPGSQAWWAKLAGWAAAAFQRVANGVLQGAPTATVGGAAVAIAAPSTTGASPAAQDRRRQVAWMLFLLAVRAPGNRARMRWLVRASLSPLAQQLNNAEMCRAQLEAAAASPPDPTSVPRSGSGVRQGTGFTAAAVEFGRASSAALESASSVKGRLPISTAALEELSDGVRRPPSPLGSRHHHPACIVAEPPMPPPPPPPPPPPASQGLAGPPRPPSRPTSSSSASGAAHGISAKSTPRASLTGAVAAAFASPMPYLGGMTAGRGSRGASPSSIRPGGVGAPFATAAAMATPPPGQRSLRPQVSGGGSSVMSDDDELAMIQQEVALLANTTSSLTWSARMAGNRSGGTGGNSPAAAAASPVRWGMGSAVRR</sequence>
<name>D8THC6_VOLCA</name>
<dbReference type="Gene3D" id="1.25.10.10">
    <property type="entry name" value="Leucine-rich Repeat Variant"/>
    <property type="match status" value="3"/>
</dbReference>
<dbReference type="PANTHER" id="PTHR46043:SF13">
    <property type="entry name" value="ARM REPEAT SUPERFAMILY PROTEIN"/>
    <property type="match status" value="1"/>
</dbReference>
<dbReference type="OrthoDB" id="549636at2759"/>
<dbReference type="SMART" id="SM00185">
    <property type="entry name" value="ARM"/>
    <property type="match status" value="5"/>
</dbReference>
<feature type="compositionally biased region" description="Polar residues" evidence="1">
    <location>
        <begin position="710"/>
        <end position="720"/>
    </location>
</feature>
<dbReference type="InterPro" id="IPR000225">
    <property type="entry name" value="Armadillo"/>
</dbReference>
<feature type="compositionally biased region" description="Low complexity" evidence="1">
    <location>
        <begin position="1919"/>
        <end position="1936"/>
    </location>
</feature>
<evidence type="ECO:0000313" key="3">
    <source>
        <dbReference type="Proteomes" id="UP000001058"/>
    </source>
</evidence>
<dbReference type="SUPFAM" id="SSF48371">
    <property type="entry name" value="ARM repeat"/>
    <property type="match status" value="2"/>
</dbReference>
<feature type="compositionally biased region" description="Basic and acidic residues" evidence="1">
    <location>
        <begin position="1420"/>
        <end position="1435"/>
    </location>
</feature>
<dbReference type="PANTHER" id="PTHR46043">
    <property type="entry name" value="ARM REPEAT SUPERFAMILY PROTEIN"/>
    <property type="match status" value="1"/>
</dbReference>